<accession>A0A0N1FD71</accession>
<sequence length="138" mass="15013">MFLNASDKIAAFPSASLPPAAPAYALPEAVSPAAPPAAPQRDWPSALALIEETSEAIRISDLRYAQLEERLQQTITQAAVNMRELEGQIATANEMLWRSEERARQAEARAVEAEAWLARLHDAVTSSFSSANRPQSRG</sequence>
<keyword evidence="3" id="KW-1185">Reference proteome</keyword>
<feature type="coiled-coil region" evidence="1">
    <location>
        <begin position="50"/>
        <end position="109"/>
    </location>
</feature>
<keyword evidence="1" id="KW-0175">Coiled coil</keyword>
<evidence type="ECO:0000256" key="1">
    <source>
        <dbReference type="SAM" id="Coils"/>
    </source>
</evidence>
<dbReference type="AlphaFoldDB" id="A0A0N1FD71"/>
<proteinExistence type="predicted"/>
<reference evidence="2 3" key="1">
    <citation type="submission" date="2015-07" db="EMBL/GenBank/DDBJ databases">
        <title>Whole genome sequencing of Bosea vaviloviae isolated from cave pool.</title>
        <authorList>
            <person name="Tan N.E.H."/>
            <person name="Lee Y.P."/>
            <person name="Gan H.M."/>
            <person name="Barton H."/>
            <person name="Savka M.A."/>
        </authorList>
    </citation>
    <scope>NUCLEOTIDE SEQUENCE [LARGE SCALE GENOMIC DNA]</scope>
    <source>
        <strain evidence="2 3">SD260</strain>
    </source>
</reference>
<organism evidence="2 3">
    <name type="scientific">Bosea vaviloviae</name>
    <dbReference type="NCBI Taxonomy" id="1526658"/>
    <lineage>
        <taxon>Bacteria</taxon>
        <taxon>Pseudomonadati</taxon>
        <taxon>Pseudomonadota</taxon>
        <taxon>Alphaproteobacteria</taxon>
        <taxon>Hyphomicrobiales</taxon>
        <taxon>Boseaceae</taxon>
        <taxon>Bosea</taxon>
    </lineage>
</organism>
<gene>
    <name evidence="2" type="ORF">AE618_16445</name>
</gene>
<comment type="caution">
    <text evidence="2">The sequence shown here is derived from an EMBL/GenBank/DDBJ whole genome shotgun (WGS) entry which is preliminary data.</text>
</comment>
<dbReference type="EMBL" id="LGSZ01000048">
    <property type="protein sequence ID" value="KPH79789.1"/>
    <property type="molecule type" value="Genomic_DNA"/>
</dbReference>
<name>A0A0N1FD71_9HYPH</name>
<dbReference type="Proteomes" id="UP000037822">
    <property type="component" value="Unassembled WGS sequence"/>
</dbReference>
<dbReference type="PATRIC" id="fig|1526658.3.peg.36"/>
<evidence type="ECO:0000313" key="3">
    <source>
        <dbReference type="Proteomes" id="UP000037822"/>
    </source>
</evidence>
<protein>
    <submittedName>
        <fullName evidence="2">Uncharacterized protein</fullName>
    </submittedName>
</protein>
<evidence type="ECO:0000313" key="2">
    <source>
        <dbReference type="EMBL" id="KPH79789.1"/>
    </source>
</evidence>